<evidence type="ECO:0000259" key="5">
    <source>
        <dbReference type="PROSITE" id="PS50893"/>
    </source>
</evidence>
<dbReference type="GO" id="GO:0016887">
    <property type="term" value="F:ATP hydrolysis activity"/>
    <property type="evidence" value="ECO:0007669"/>
    <property type="project" value="InterPro"/>
</dbReference>
<protein>
    <submittedName>
        <fullName evidence="6">ATP-binding cassette domain-containing protein</fullName>
    </submittedName>
</protein>
<organism evidence="6 7">
    <name type="scientific">Staphylococcus pettenkoferi</name>
    <dbReference type="NCBI Taxonomy" id="170573"/>
    <lineage>
        <taxon>Bacteria</taxon>
        <taxon>Bacillati</taxon>
        <taxon>Bacillota</taxon>
        <taxon>Bacilli</taxon>
        <taxon>Bacillales</taxon>
        <taxon>Staphylococcaceae</taxon>
        <taxon>Staphylococcus</taxon>
    </lineage>
</organism>
<dbReference type="Pfam" id="PF00005">
    <property type="entry name" value="ABC_tran"/>
    <property type="match status" value="1"/>
</dbReference>
<dbReference type="EMBL" id="JANSKX010000015">
    <property type="protein sequence ID" value="MCY1594698.1"/>
    <property type="molecule type" value="Genomic_DNA"/>
</dbReference>
<reference evidence="6" key="1">
    <citation type="journal article" date="2022" name="Int. J. Mol. Sci.">
        <title>Phenotypic and genotypic virulence characterisation of Staphylococcus pettenkoferi strains isolated from human bloodstream and diabetic foot infections.</title>
        <authorList>
            <person name="Magnan C."/>
        </authorList>
    </citation>
    <scope>NUCLEOTIDE SEQUENCE</scope>
    <source>
        <strain evidence="6">NSP020P</strain>
    </source>
</reference>
<dbReference type="PANTHER" id="PTHR43335">
    <property type="entry name" value="ABC TRANSPORTER, ATP-BINDING PROTEIN"/>
    <property type="match status" value="1"/>
</dbReference>
<dbReference type="SUPFAM" id="SSF52540">
    <property type="entry name" value="P-loop containing nucleoside triphosphate hydrolases"/>
    <property type="match status" value="1"/>
</dbReference>
<dbReference type="PROSITE" id="PS00211">
    <property type="entry name" value="ABC_TRANSPORTER_1"/>
    <property type="match status" value="1"/>
</dbReference>
<dbReference type="InterPro" id="IPR027417">
    <property type="entry name" value="P-loop_NTPase"/>
</dbReference>
<keyword evidence="3" id="KW-0547">Nucleotide-binding</keyword>
<evidence type="ECO:0000256" key="2">
    <source>
        <dbReference type="ARBA" id="ARBA00022448"/>
    </source>
</evidence>
<keyword evidence="4 6" id="KW-0067">ATP-binding</keyword>
<feature type="domain" description="ABC transporter" evidence="5">
    <location>
        <begin position="7"/>
        <end position="234"/>
    </location>
</feature>
<dbReference type="SMART" id="SM00382">
    <property type="entry name" value="AAA"/>
    <property type="match status" value="1"/>
</dbReference>
<dbReference type="PANTHER" id="PTHR43335:SF4">
    <property type="entry name" value="ABC TRANSPORTER, ATP-BINDING PROTEIN"/>
    <property type="match status" value="1"/>
</dbReference>
<accession>A0A9Q4D5J8</accession>
<dbReference type="PROSITE" id="PS50893">
    <property type="entry name" value="ABC_TRANSPORTER_2"/>
    <property type="match status" value="1"/>
</dbReference>
<evidence type="ECO:0000256" key="1">
    <source>
        <dbReference type="ARBA" id="ARBA00005417"/>
    </source>
</evidence>
<evidence type="ECO:0000313" key="6">
    <source>
        <dbReference type="EMBL" id="MCY1594698.1"/>
    </source>
</evidence>
<proteinExistence type="inferred from homology"/>
<evidence type="ECO:0000256" key="3">
    <source>
        <dbReference type="ARBA" id="ARBA00022741"/>
    </source>
</evidence>
<gene>
    <name evidence="6" type="ORF">NW112_05565</name>
</gene>
<comment type="similarity">
    <text evidence="1">Belongs to the ABC transporter superfamily.</text>
</comment>
<evidence type="ECO:0000313" key="7">
    <source>
        <dbReference type="Proteomes" id="UP001081438"/>
    </source>
</evidence>
<dbReference type="RefSeq" id="WP_145471433.1">
    <property type="nucleotide sequence ID" value="NZ_JANSKS010000030.1"/>
</dbReference>
<evidence type="ECO:0000256" key="4">
    <source>
        <dbReference type="ARBA" id="ARBA00022840"/>
    </source>
</evidence>
<dbReference type="InterPro" id="IPR017871">
    <property type="entry name" value="ABC_transporter-like_CS"/>
</dbReference>
<dbReference type="InterPro" id="IPR003593">
    <property type="entry name" value="AAA+_ATPase"/>
</dbReference>
<comment type="caution">
    <text evidence="6">The sequence shown here is derived from an EMBL/GenBank/DDBJ whole genome shotgun (WGS) entry which is preliminary data.</text>
</comment>
<name>A0A9Q4D5J8_9STAP</name>
<dbReference type="Gene3D" id="3.40.50.300">
    <property type="entry name" value="P-loop containing nucleotide triphosphate hydrolases"/>
    <property type="match status" value="1"/>
</dbReference>
<dbReference type="Proteomes" id="UP001081438">
    <property type="component" value="Unassembled WGS sequence"/>
</dbReference>
<sequence>MKGKPILEVENLTKKFGEATPVNNVSLHIDEKEIYGFLGPNGAGKSTTMKMLLGILKATNGEIEIFGENLKSNKTNILKNIGALIEEPSYYSNLTGKENLKIIQDLLNLPESNVEEALEIVRLTKHKDKLVKNYSLGMKQRLGIALAIVKFPRFLILDEPTNGLDPSGIQEIRELIKSFPKKYGMTVLISSHLLSEIESMATKVGIISEGEMLFEGNLSELESENKILIDTNNNNKAKELLSIYGYDLEENEQPILIRPKKERIAAAIELLVKSKLDIYKAEPIKKTLEQTFLEMTTNGKEVL</sequence>
<dbReference type="AlphaFoldDB" id="A0A9Q4D5J8"/>
<dbReference type="InterPro" id="IPR003439">
    <property type="entry name" value="ABC_transporter-like_ATP-bd"/>
</dbReference>
<keyword evidence="2" id="KW-0813">Transport</keyword>
<dbReference type="GO" id="GO:0005524">
    <property type="term" value="F:ATP binding"/>
    <property type="evidence" value="ECO:0007669"/>
    <property type="project" value="UniProtKB-KW"/>
</dbReference>